<dbReference type="AlphaFoldDB" id="A0A1H1GAX0"/>
<dbReference type="RefSeq" id="WP_245695891.1">
    <property type="nucleotide sequence ID" value="NZ_FNKO01000002.1"/>
</dbReference>
<reference evidence="3" key="1">
    <citation type="submission" date="2016-10" db="EMBL/GenBank/DDBJ databases">
        <authorList>
            <person name="Varghese N."/>
            <person name="Submissions S."/>
        </authorList>
    </citation>
    <scope>NUCLEOTIDE SEQUENCE [LARGE SCALE GENOMIC DNA]</scope>
    <source>
        <strain evidence="3">DSM 45459</strain>
    </source>
</reference>
<evidence type="ECO:0000313" key="3">
    <source>
        <dbReference type="Proteomes" id="UP000199301"/>
    </source>
</evidence>
<keyword evidence="3" id="KW-1185">Reference proteome</keyword>
<evidence type="ECO:0008006" key="4">
    <source>
        <dbReference type="Google" id="ProtNLM"/>
    </source>
</evidence>
<dbReference type="EMBL" id="FNKO01000002">
    <property type="protein sequence ID" value="SDR10265.1"/>
    <property type="molecule type" value="Genomic_DNA"/>
</dbReference>
<dbReference type="InterPro" id="IPR019639">
    <property type="entry name" value="DUF2505"/>
</dbReference>
<dbReference type="Pfam" id="PF10698">
    <property type="entry name" value="DUF2505"/>
    <property type="match status" value="1"/>
</dbReference>
<evidence type="ECO:0000256" key="1">
    <source>
        <dbReference type="SAM" id="MobiDB-lite"/>
    </source>
</evidence>
<dbReference type="STRING" id="995062.SAMN04489718_3535"/>
<proteinExistence type="predicted"/>
<evidence type="ECO:0000313" key="2">
    <source>
        <dbReference type="EMBL" id="SDR10265.1"/>
    </source>
</evidence>
<dbReference type="Proteomes" id="UP000199301">
    <property type="component" value="Unassembled WGS sequence"/>
</dbReference>
<name>A0A1H1GAX0_9ACTN</name>
<gene>
    <name evidence="2" type="ORF">SAMN04489718_3535</name>
</gene>
<organism evidence="2 3">
    <name type="scientific">Actinopolyspora saharensis</name>
    <dbReference type="NCBI Taxonomy" id="995062"/>
    <lineage>
        <taxon>Bacteria</taxon>
        <taxon>Bacillati</taxon>
        <taxon>Actinomycetota</taxon>
        <taxon>Actinomycetes</taxon>
        <taxon>Actinopolysporales</taxon>
        <taxon>Actinopolysporaceae</taxon>
        <taxon>Actinopolyspora</taxon>
    </lineage>
</organism>
<accession>A0A1H1GAX0</accession>
<sequence length="197" mass="21873">MARRIEHRSTSHRPARHIHAALIDTDYLGARLTELGGDVAELVSHSTSEEGVHFRTRQRIPDRDLPAVLRPVLPGSTVLERSETWRERDSEHFTGEVAGMLRGIPGSVTASLWLSDLEQHPAEHADHTAGQPEAGQSEAGQPAAGRLPAVSEFLLQGEIGVKLPLLADKPEELLERWVRTLIAQECEFTHRWLSGIR</sequence>
<protein>
    <recommendedName>
        <fullName evidence="4">DUF2505 domain-containing protein</fullName>
    </recommendedName>
</protein>
<feature type="region of interest" description="Disordered" evidence="1">
    <location>
        <begin position="122"/>
        <end position="143"/>
    </location>
</feature>